<dbReference type="Proteomes" id="UP000008545">
    <property type="component" value="Chromosome II"/>
</dbReference>
<protein>
    <recommendedName>
        <fullName evidence="3">N-formylglutamate amidohydrolase</fullName>
    </recommendedName>
</protein>
<name>A9WWM5_BRUSI</name>
<evidence type="ECO:0008006" key="3">
    <source>
        <dbReference type="Google" id="ProtNLM"/>
    </source>
</evidence>
<gene>
    <name evidence="1" type="ordered locus">BSUIS_B1226</name>
</gene>
<evidence type="ECO:0000313" key="2">
    <source>
        <dbReference type="Proteomes" id="UP000008545"/>
    </source>
</evidence>
<dbReference type="Gene3D" id="3.40.630.40">
    <property type="entry name" value="Zn-dependent exopeptidases"/>
    <property type="match status" value="1"/>
</dbReference>
<dbReference type="InterPro" id="IPR007709">
    <property type="entry name" value="N-FG_amidohydro"/>
</dbReference>
<dbReference type="EMBL" id="CP000912">
    <property type="protein sequence ID" value="ABY40161.1"/>
    <property type="molecule type" value="Genomic_DNA"/>
</dbReference>
<organism evidence="1 2">
    <name type="scientific">Brucella suis (strain ATCC 23445 / NCTC 10510)</name>
    <dbReference type="NCBI Taxonomy" id="470137"/>
    <lineage>
        <taxon>Bacteria</taxon>
        <taxon>Pseudomonadati</taxon>
        <taxon>Pseudomonadota</taxon>
        <taxon>Alphaproteobacteria</taxon>
        <taxon>Hyphomicrobiales</taxon>
        <taxon>Brucellaceae</taxon>
        <taxon>Brucella/Ochrobactrum group</taxon>
        <taxon>Brucella</taxon>
    </lineage>
</organism>
<dbReference type="SUPFAM" id="SSF53187">
    <property type="entry name" value="Zn-dependent exopeptidases"/>
    <property type="match status" value="1"/>
</dbReference>
<dbReference type="RefSeq" id="WP_006074513.1">
    <property type="nucleotide sequence ID" value="NC_010167.1"/>
</dbReference>
<accession>A9WWM5</accession>
<sequence>MLFQSEPSASISFSPAHSIDGDFSRGLLLTADHARRDVPPEYGTLGLRTSEFDRHIAYDIGVEALTRELAARLDAPAVMGGFSRLLIDPNRGEDDPTLIMQLSDGAVISCNYPMSAEEREERLARFYRPYHNAIAAASARVAAESGKAPFIVSIHSFTPHWKGTARPWHIGLLWDRDDRAVKPLLSMLRENPDLVVGDNEPYDGALRNDAMYRHATAQGFAHVLIEVRQDLIAEPSGASEWAKRLAPLLARVNTLDGIHEIRHFGSRTDFAGCAPTLPAIHRASPAKLSLKRKRHLILTATRGKNSPDIR</sequence>
<dbReference type="KEGG" id="bmt:BSUIS_B1226"/>
<dbReference type="HOGENOM" id="CLU_079628_0_0_5"/>
<dbReference type="AlphaFoldDB" id="A9WWM5"/>
<evidence type="ECO:0000313" key="1">
    <source>
        <dbReference type="EMBL" id="ABY40161.1"/>
    </source>
</evidence>
<reference evidence="1 2" key="1">
    <citation type="submission" date="2007-12" db="EMBL/GenBank/DDBJ databases">
        <title>Brucella suis ATCC 23445 whole genome shotgun sequencing project.</title>
        <authorList>
            <person name="Setubal J.C."/>
            <person name="Bowns C."/>
            <person name="Boyle S."/>
            <person name="Crasta O.R."/>
            <person name="Czar M.J."/>
            <person name="Dharmanolla C."/>
            <person name="Gillespie J.J."/>
            <person name="Kenyon R.W."/>
            <person name="Lu J."/>
            <person name="Mane S."/>
            <person name="Mohapatra S."/>
            <person name="Nagrani S."/>
            <person name="Purkayastha A."/>
            <person name="Rajasimha H.K."/>
            <person name="Shallom J.M."/>
            <person name="Shallom S."/>
            <person name="Shukla M."/>
            <person name="Snyder E.E."/>
            <person name="Sobral B.W."/>
            <person name="Wattam A.R."/>
            <person name="Will R."/>
            <person name="Williams K."/>
            <person name="Yoo H."/>
            <person name="Bruce D."/>
            <person name="Detter C."/>
            <person name="Munk C."/>
            <person name="Brettin T.S."/>
        </authorList>
    </citation>
    <scope>NUCLEOTIDE SEQUENCE [LARGE SCALE GENOMIC DNA]</scope>
    <source>
        <strain evidence="2">ATCC 23445 / NCTC 10510</strain>
    </source>
</reference>
<dbReference type="Pfam" id="PF05013">
    <property type="entry name" value="FGase"/>
    <property type="match status" value="1"/>
</dbReference>
<proteinExistence type="predicted"/>